<comment type="caution">
    <text evidence="1">The sequence shown here is derived from an EMBL/GenBank/DDBJ whole genome shotgun (WGS) entry which is preliminary data.</text>
</comment>
<sequence length="405" mass="46983">MSKKRKTIKDGGKTISNTVCSLGKCGNIKAYNVCKFSRPFGYMSDIYNIFADDKSFAPVDQRFYSIPLLQEKNKVGFASFRLLDFVAQFEFVSFNPSGLNDTSNIPGTTIPLTKLLSPFKIDFYLVRICDKDLAKKTELKIEDVLIDLTNIRGHQFDEDKIKKILAYSVVIPCEGCVFKDHTVTMCQKFSKEEENVCILSQNAEESIIYNTANYRLFIIVDYMNFLYQARLNNEDILDNDKIKLGTPFGQLNSGYPVYFTKFEVEVAYAPALENYRNLSMFAENISDQDEKINSNNYQEYLFIALYGTLFNNKIFNKEENQISHEDSTSNNKKPKEQEQQLSNEEEQEEHLPDEQEEQEEQLPDEQEEHEEEQILDNTFLIKNLKKAIKDSILDDLFLNEKFIKI</sequence>
<dbReference type="Proteomes" id="UP000789366">
    <property type="component" value="Unassembled WGS sequence"/>
</dbReference>
<proteinExistence type="predicted"/>
<keyword evidence="2" id="KW-1185">Reference proteome</keyword>
<organism evidence="1 2">
    <name type="scientific">Cetraspora pellucida</name>
    <dbReference type="NCBI Taxonomy" id="1433469"/>
    <lineage>
        <taxon>Eukaryota</taxon>
        <taxon>Fungi</taxon>
        <taxon>Fungi incertae sedis</taxon>
        <taxon>Mucoromycota</taxon>
        <taxon>Glomeromycotina</taxon>
        <taxon>Glomeromycetes</taxon>
        <taxon>Diversisporales</taxon>
        <taxon>Gigasporaceae</taxon>
        <taxon>Cetraspora</taxon>
    </lineage>
</organism>
<feature type="non-terminal residue" evidence="1">
    <location>
        <position position="405"/>
    </location>
</feature>
<dbReference type="EMBL" id="CAJVPW010017220">
    <property type="protein sequence ID" value="CAG8675583.1"/>
    <property type="molecule type" value="Genomic_DNA"/>
</dbReference>
<accession>A0ACA9NUJ7</accession>
<name>A0ACA9NUJ7_9GLOM</name>
<evidence type="ECO:0000313" key="2">
    <source>
        <dbReference type="Proteomes" id="UP000789366"/>
    </source>
</evidence>
<gene>
    <name evidence="1" type="ORF">SPELUC_LOCUS9890</name>
</gene>
<protein>
    <submittedName>
        <fullName evidence="1">7261_t:CDS:1</fullName>
    </submittedName>
</protein>
<reference evidence="1" key="1">
    <citation type="submission" date="2021-06" db="EMBL/GenBank/DDBJ databases">
        <authorList>
            <person name="Kallberg Y."/>
            <person name="Tangrot J."/>
            <person name="Rosling A."/>
        </authorList>
    </citation>
    <scope>NUCLEOTIDE SEQUENCE</scope>
    <source>
        <strain evidence="1">28 12/20/2015</strain>
    </source>
</reference>
<evidence type="ECO:0000313" key="1">
    <source>
        <dbReference type="EMBL" id="CAG8675583.1"/>
    </source>
</evidence>